<keyword evidence="11" id="KW-0862">Zinc</keyword>
<keyword evidence="6" id="KW-0227">DNA damage</keyword>
<dbReference type="GO" id="GO:0008270">
    <property type="term" value="F:zinc ion binding"/>
    <property type="evidence" value="ECO:0007669"/>
    <property type="project" value="InterPro"/>
</dbReference>
<sequence length="362" mass="39742">MIRDDDTLYAALIARDPSYEGFAYVGVKTTGIFCRLTCAARKPKRDNVVFFGSCEDAQSAGFRPCLRCKPLDRRRPTSGALDALREKLKAEPERRWTTGDLKALGYDPSTVRRAFQREYGVTFAQYARSQRLGLAVSRLQQGGSVMDAQLDSGYESGSGFREAITKLVGDAPARATGRPILTAQWLDTPIGAMLAIVSNEGVHLLEFADRTALPTEIKRLTTHVGPICFGSHAMLDELARQVARYFDGQSPGFDVPVVQRGSAFEVSVWKALRQIPAGSTRSYGEIARFIERPDAPRAVARANGANQVAIIIPCHRVIGADGSLTGYGGKLWRKKWLLEHERRMAGLVMSPSLEPRQAALAL</sequence>
<dbReference type="Pfam" id="PF01035">
    <property type="entry name" value="DNA_binding_1"/>
    <property type="match status" value="1"/>
</dbReference>
<dbReference type="Pfam" id="PF02805">
    <property type="entry name" value="Ada_Zn_binding"/>
    <property type="match status" value="1"/>
</dbReference>
<dbReference type="Proteomes" id="UP000199569">
    <property type="component" value="Unassembled WGS sequence"/>
</dbReference>
<dbReference type="GO" id="GO:0043565">
    <property type="term" value="F:sequence-specific DNA binding"/>
    <property type="evidence" value="ECO:0007669"/>
    <property type="project" value="InterPro"/>
</dbReference>
<dbReference type="EC" id="2.1.1.63" evidence="3"/>
<dbReference type="FunFam" id="1.10.10.10:FF:000214">
    <property type="entry name" value="Methylated-DNA--protein-cysteine methyltransferase"/>
    <property type="match status" value="1"/>
</dbReference>
<dbReference type="InterPro" id="IPR001497">
    <property type="entry name" value="MethylDNA_cys_MeTrfase_AS"/>
</dbReference>
<feature type="binding site" evidence="11">
    <location>
        <position position="68"/>
    </location>
    <ligand>
        <name>Zn(2+)</name>
        <dbReference type="ChEBI" id="CHEBI:29105"/>
    </ligand>
</feature>
<dbReference type="Gene3D" id="3.30.160.70">
    <property type="entry name" value="Methylated DNA-protein cysteine methyltransferase domain"/>
    <property type="match status" value="1"/>
</dbReference>
<evidence type="ECO:0000313" key="13">
    <source>
        <dbReference type="EMBL" id="SCY66413.1"/>
    </source>
</evidence>
<feature type="binding site" evidence="11">
    <location>
        <position position="38"/>
    </location>
    <ligand>
        <name>Zn(2+)</name>
        <dbReference type="ChEBI" id="CHEBI:29105"/>
    </ligand>
</feature>
<evidence type="ECO:0000256" key="5">
    <source>
        <dbReference type="ARBA" id="ARBA00022679"/>
    </source>
</evidence>
<evidence type="ECO:0000256" key="11">
    <source>
        <dbReference type="PIRSR" id="PIRSR000409-3"/>
    </source>
</evidence>
<dbReference type="Gene3D" id="1.10.10.60">
    <property type="entry name" value="Homeodomain-like"/>
    <property type="match status" value="1"/>
</dbReference>
<evidence type="ECO:0000259" key="12">
    <source>
        <dbReference type="PROSITE" id="PS01124"/>
    </source>
</evidence>
<dbReference type="PIRSF" id="PIRSF000409">
    <property type="entry name" value="Ada"/>
    <property type="match status" value="1"/>
</dbReference>
<dbReference type="PANTHER" id="PTHR10815:SF5">
    <property type="entry name" value="METHYLATED-DNA--PROTEIN-CYSTEINE METHYLTRANSFERASE"/>
    <property type="match status" value="1"/>
</dbReference>
<dbReference type="CDD" id="cd06445">
    <property type="entry name" value="ATase"/>
    <property type="match status" value="1"/>
</dbReference>
<feature type="active site" description="Nucleophile; methyl group acceptor from either O6-methylguanine or O4-methylthymine" evidence="10">
    <location>
        <position position="314"/>
    </location>
</feature>
<reference evidence="14" key="1">
    <citation type="submission" date="2016-10" db="EMBL/GenBank/DDBJ databases">
        <authorList>
            <person name="Varghese N."/>
            <person name="Submissions S."/>
        </authorList>
    </citation>
    <scope>NUCLEOTIDE SEQUENCE [LARGE SCALE GENOMIC DNA]</scope>
    <source>
        <strain evidence="14">CGMCC 1.7666</strain>
    </source>
</reference>
<dbReference type="SMART" id="SM00342">
    <property type="entry name" value="HTH_ARAC"/>
    <property type="match status" value="1"/>
</dbReference>
<dbReference type="Gene3D" id="3.40.10.10">
    <property type="entry name" value="DNA Methylphosphotriester Repair Domain"/>
    <property type="match status" value="1"/>
</dbReference>
<dbReference type="SUPFAM" id="SSF57884">
    <property type="entry name" value="Ada DNA repair protein, N-terminal domain (N-Ada 10)"/>
    <property type="match status" value="1"/>
</dbReference>
<keyword evidence="5 13" id="KW-0808">Transferase</keyword>
<dbReference type="InterPro" id="IPR036217">
    <property type="entry name" value="MethylDNA_cys_MeTrfase_DNAb"/>
</dbReference>
<keyword evidence="11" id="KW-0479">Metal-binding</keyword>
<keyword evidence="4 13" id="KW-0489">Methyltransferase</keyword>
<dbReference type="RefSeq" id="WP_091133681.1">
    <property type="nucleotide sequence ID" value="NZ_FMVJ01000005.1"/>
</dbReference>
<dbReference type="InterPro" id="IPR016221">
    <property type="entry name" value="Bifunct_regulatory_prot_Ada"/>
</dbReference>
<keyword evidence="7" id="KW-0010">Activator</keyword>
<comment type="cofactor">
    <cofactor evidence="11">
        <name>Zn(2+)</name>
        <dbReference type="ChEBI" id="CHEBI:29105"/>
    </cofactor>
    <text evidence="11">Binds 1 zinc ion per subunit.</text>
</comment>
<keyword evidence="14" id="KW-1185">Reference proteome</keyword>
<feature type="binding site" evidence="11">
    <location>
        <position position="34"/>
    </location>
    <ligand>
        <name>Zn(2+)</name>
        <dbReference type="ChEBI" id="CHEBI:29105"/>
    </ligand>
</feature>
<accession>A0A1G5HRM4</accession>
<dbReference type="GO" id="GO:0032259">
    <property type="term" value="P:methylation"/>
    <property type="evidence" value="ECO:0007669"/>
    <property type="project" value="UniProtKB-KW"/>
</dbReference>
<evidence type="ECO:0000256" key="1">
    <source>
        <dbReference type="ARBA" id="ARBA00001286"/>
    </source>
</evidence>
<dbReference type="PANTHER" id="PTHR10815">
    <property type="entry name" value="METHYLATED-DNA--PROTEIN-CYSTEINE METHYLTRANSFERASE"/>
    <property type="match status" value="1"/>
</dbReference>
<dbReference type="NCBIfam" id="TIGR00589">
    <property type="entry name" value="ogt"/>
    <property type="match status" value="1"/>
</dbReference>
<dbReference type="InterPro" id="IPR035451">
    <property type="entry name" value="Ada-like_dom_sf"/>
</dbReference>
<evidence type="ECO:0000256" key="4">
    <source>
        <dbReference type="ARBA" id="ARBA00022603"/>
    </source>
</evidence>
<comment type="similarity">
    <text evidence="2">Belongs to the MGMT family.</text>
</comment>
<dbReference type="PROSITE" id="PS00374">
    <property type="entry name" value="MGMT"/>
    <property type="match status" value="1"/>
</dbReference>
<evidence type="ECO:0000256" key="9">
    <source>
        <dbReference type="ARBA" id="ARBA00049348"/>
    </source>
</evidence>
<dbReference type="InterPro" id="IPR018060">
    <property type="entry name" value="HTH_AraC"/>
</dbReference>
<dbReference type="GO" id="GO:0006281">
    <property type="term" value="P:DNA repair"/>
    <property type="evidence" value="ECO:0007669"/>
    <property type="project" value="UniProtKB-KW"/>
</dbReference>
<proteinExistence type="inferred from homology"/>
<feature type="active site" description="Nucleophile; methyl group acceptor from methylphosphotriester" evidence="10">
    <location>
        <position position="34"/>
    </location>
</feature>
<evidence type="ECO:0000313" key="14">
    <source>
        <dbReference type="Proteomes" id="UP000199569"/>
    </source>
</evidence>
<feature type="domain" description="HTH araC/xylS-type" evidence="12">
    <location>
        <begin position="102"/>
        <end position="178"/>
    </location>
</feature>
<name>A0A1G5HRM4_9HYPH</name>
<dbReference type="PROSITE" id="PS01124">
    <property type="entry name" value="HTH_ARAC_FAMILY_2"/>
    <property type="match status" value="1"/>
</dbReference>
<organism evidence="13 14">
    <name type="scientific">Microvirga guangxiensis</name>
    <dbReference type="NCBI Taxonomy" id="549386"/>
    <lineage>
        <taxon>Bacteria</taxon>
        <taxon>Pseudomonadati</taxon>
        <taxon>Pseudomonadota</taxon>
        <taxon>Alphaproteobacteria</taxon>
        <taxon>Hyphomicrobiales</taxon>
        <taxon>Methylobacteriaceae</taxon>
        <taxon>Microvirga</taxon>
    </lineage>
</organism>
<comment type="catalytic activity">
    <reaction evidence="1">
        <text>a 4-O-methyl-thymidine in DNA + L-cysteinyl-[protein] = a thymidine in DNA + S-methyl-L-cysteinyl-[protein]</text>
        <dbReference type="Rhea" id="RHEA:53428"/>
        <dbReference type="Rhea" id="RHEA-COMP:10131"/>
        <dbReference type="Rhea" id="RHEA-COMP:10132"/>
        <dbReference type="Rhea" id="RHEA-COMP:13555"/>
        <dbReference type="Rhea" id="RHEA-COMP:13556"/>
        <dbReference type="ChEBI" id="CHEBI:29950"/>
        <dbReference type="ChEBI" id="CHEBI:82612"/>
        <dbReference type="ChEBI" id="CHEBI:137386"/>
        <dbReference type="ChEBI" id="CHEBI:137387"/>
        <dbReference type="EC" id="2.1.1.63"/>
    </reaction>
</comment>
<dbReference type="GO" id="GO:0003908">
    <property type="term" value="F:methylated-DNA-[protein]-cysteine S-methyltransferase activity"/>
    <property type="evidence" value="ECO:0007669"/>
    <property type="project" value="UniProtKB-EC"/>
</dbReference>
<evidence type="ECO:0000256" key="8">
    <source>
        <dbReference type="ARBA" id="ARBA00023204"/>
    </source>
</evidence>
<dbReference type="InterPro" id="IPR014048">
    <property type="entry name" value="MethylDNA_cys_MeTrfase_DNA-bd"/>
</dbReference>
<evidence type="ECO:0000256" key="2">
    <source>
        <dbReference type="ARBA" id="ARBA00008711"/>
    </source>
</evidence>
<protein>
    <recommendedName>
        <fullName evidence="3">methylated-DNA--[protein]-cysteine S-methyltransferase</fullName>
        <ecNumber evidence="3">2.1.1.63</ecNumber>
    </recommendedName>
</protein>
<feature type="binding site" evidence="11">
    <location>
        <position position="65"/>
    </location>
    <ligand>
        <name>Zn(2+)</name>
        <dbReference type="ChEBI" id="CHEBI:29105"/>
    </ligand>
</feature>
<dbReference type="SUPFAM" id="SSF46767">
    <property type="entry name" value="Methylated DNA-protein cysteine methyltransferase, C-terminal domain"/>
    <property type="match status" value="1"/>
</dbReference>
<dbReference type="InterPro" id="IPR036631">
    <property type="entry name" value="MGMT_N_sf"/>
</dbReference>
<gene>
    <name evidence="13" type="ORF">SAMN02927923_01878</name>
</gene>
<dbReference type="AlphaFoldDB" id="A0A1G5HRM4"/>
<dbReference type="Gene3D" id="1.10.10.10">
    <property type="entry name" value="Winged helix-like DNA-binding domain superfamily/Winged helix DNA-binding domain"/>
    <property type="match status" value="1"/>
</dbReference>
<dbReference type="SUPFAM" id="SSF53155">
    <property type="entry name" value="Methylated DNA-protein cysteine methyltransferase domain"/>
    <property type="match status" value="1"/>
</dbReference>
<dbReference type="STRING" id="549386.SAMN02927923_01878"/>
<dbReference type="Pfam" id="PF12833">
    <property type="entry name" value="HTH_18"/>
    <property type="match status" value="1"/>
</dbReference>
<evidence type="ECO:0000256" key="6">
    <source>
        <dbReference type="ARBA" id="ARBA00022763"/>
    </source>
</evidence>
<comment type="catalytic activity">
    <reaction evidence="9">
        <text>a 6-O-methyl-2'-deoxyguanosine in DNA + L-cysteinyl-[protein] = S-methyl-L-cysteinyl-[protein] + a 2'-deoxyguanosine in DNA</text>
        <dbReference type="Rhea" id="RHEA:24000"/>
        <dbReference type="Rhea" id="RHEA-COMP:10131"/>
        <dbReference type="Rhea" id="RHEA-COMP:10132"/>
        <dbReference type="Rhea" id="RHEA-COMP:11367"/>
        <dbReference type="Rhea" id="RHEA-COMP:11368"/>
        <dbReference type="ChEBI" id="CHEBI:29950"/>
        <dbReference type="ChEBI" id="CHEBI:82612"/>
        <dbReference type="ChEBI" id="CHEBI:85445"/>
        <dbReference type="ChEBI" id="CHEBI:85448"/>
        <dbReference type="EC" id="2.1.1.63"/>
    </reaction>
</comment>
<dbReference type="GO" id="GO:0003700">
    <property type="term" value="F:DNA-binding transcription factor activity"/>
    <property type="evidence" value="ECO:0007669"/>
    <property type="project" value="InterPro"/>
</dbReference>
<dbReference type="EMBL" id="FMVJ01000005">
    <property type="protein sequence ID" value="SCY66413.1"/>
    <property type="molecule type" value="Genomic_DNA"/>
</dbReference>
<evidence type="ECO:0000256" key="10">
    <source>
        <dbReference type="PIRSR" id="PIRSR000409-1"/>
    </source>
</evidence>
<evidence type="ECO:0000256" key="7">
    <source>
        <dbReference type="ARBA" id="ARBA00023159"/>
    </source>
</evidence>
<dbReference type="OrthoDB" id="9802228at2"/>
<evidence type="ECO:0000256" key="3">
    <source>
        <dbReference type="ARBA" id="ARBA00011918"/>
    </source>
</evidence>
<dbReference type="InterPro" id="IPR004026">
    <property type="entry name" value="Ada_DNA_repair_Zn-bd"/>
</dbReference>
<dbReference type="InterPro" id="IPR036388">
    <property type="entry name" value="WH-like_DNA-bd_sf"/>
</dbReference>
<keyword evidence="8" id="KW-0234">DNA repair</keyword>